<feature type="compositionally biased region" description="Polar residues" evidence="2">
    <location>
        <begin position="234"/>
        <end position="250"/>
    </location>
</feature>
<evidence type="ECO:0000256" key="2">
    <source>
        <dbReference type="SAM" id="MobiDB-lite"/>
    </source>
</evidence>
<dbReference type="EMBL" id="DS113757">
    <property type="protein sequence ID" value="EAX96465.1"/>
    <property type="molecule type" value="Genomic_DNA"/>
</dbReference>
<dbReference type="RefSeq" id="XP_001309395.1">
    <property type="nucleotide sequence ID" value="XM_001309394.1"/>
</dbReference>
<dbReference type="InParanoid" id="A2FF52"/>
<feature type="coiled-coil region" evidence="1">
    <location>
        <begin position="154"/>
        <end position="193"/>
    </location>
</feature>
<evidence type="ECO:0000313" key="3">
    <source>
        <dbReference type="EMBL" id="EAX96465.1"/>
    </source>
</evidence>
<protein>
    <submittedName>
        <fullName evidence="3">Uncharacterized protein</fullName>
    </submittedName>
</protein>
<dbReference type="SMR" id="A2FF52"/>
<dbReference type="AlphaFoldDB" id="A2FF52"/>
<accession>A2FF52</accession>
<dbReference type="Proteomes" id="UP000001542">
    <property type="component" value="Unassembled WGS sequence"/>
</dbReference>
<evidence type="ECO:0000313" key="4">
    <source>
        <dbReference type="Proteomes" id="UP000001542"/>
    </source>
</evidence>
<sequence>MDVNKQIEILKKEHEAAIDKFDFDKAESISIQIQKLQKAITNSNQKLDPFLEEAEKIKASENATKTKYTQERIELQRKFHERFEELTKNQTTEMNNLTLSYSLAREREQKRPVHEAELKYEQAKSFGTAHNYDLAKAVYQDGVRLEKKARQRRLDQCEENFLKQKEKLEAKHKKETDLLMEKQRSALQELELRASKEHTRLNLVENVAKTKSSLKKRDVPKVSGVMSPKKRSHSSVSTKSPDSARRYNSYSRGSFLYSATPY</sequence>
<reference evidence="3" key="1">
    <citation type="submission" date="2006-10" db="EMBL/GenBank/DDBJ databases">
        <authorList>
            <person name="Amadeo P."/>
            <person name="Zhao Q."/>
            <person name="Wortman J."/>
            <person name="Fraser-Liggett C."/>
            <person name="Carlton J."/>
        </authorList>
    </citation>
    <scope>NUCLEOTIDE SEQUENCE</scope>
    <source>
        <strain evidence="3">G3</strain>
    </source>
</reference>
<gene>
    <name evidence="3" type="ORF">TVAG_024750</name>
</gene>
<feature type="region of interest" description="Disordered" evidence="2">
    <location>
        <begin position="208"/>
        <end position="250"/>
    </location>
</feature>
<dbReference type="OrthoDB" id="10559528at2759"/>
<name>A2FF52_TRIV3</name>
<dbReference type="KEGG" id="tva:4754237"/>
<reference evidence="3" key="2">
    <citation type="journal article" date="2007" name="Science">
        <title>Draft genome sequence of the sexually transmitted pathogen Trichomonas vaginalis.</title>
        <authorList>
            <person name="Carlton J.M."/>
            <person name="Hirt R.P."/>
            <person name="Silva J.C."/>
            <person name="Delcher A.L."/>
            <person name="Schatz M."/>
            <person name="Zhao Q."/>
            <person name="Wortman J.R."/>
            <person name="Bidwell S.L."/>
            <person name="Alsmark U.C.M."/>
            <person name="Besteiro S."/>
            <person name="Sicheritz-Ponten T."/>
            <person name="Noel C.J."/>
            <person name="Dacks J.B."/>
            <person name="Foster P.G."/>
            <person name="Simillion C."/>
            <person name="Van de Peer Y."/>
            <person name="Miranda-Saavedra D."/>
            <person name="Barton G.J."/>
            <person name="Westrop G.D."/>
            <person name="Mueller S."/>
            <person name="Dessi D."/>
            <person name="Fiori P.L."/>
            <person name="Ren Q."/>
            <person name="Paulsen I."/>
            <person name="Zhang H."/>
            <person name="Bastida-Corcuera F.D."/>
            <person name="Simoes-Barbosa A."/>
            <person name="Brown M.T."/>
            <person name="Hayes R.D."/>
            <person name="Mukherjee M."/>
            <person name="Okumura C.Y."/>
            <person name="Schneider R."/>
            <person name="Smith A.J."/>
            <person name="Vanacova S."/>
            <person name="Villalvazo M."/>
            <person name="Haas B.J."/>
            <person name="Pertea M."/>
            <person name="Feldblyum T.V."/>
            <person name="Utterback T.R."/>
            <person name="Shu C.L."/>
            <person name="Osoegawa K."/>
            <person name="de Jong P.J."/>
            <person name="Hrdy I."/>
            <person name="Horvathova L."/>
            <person name="Zubacova Z."/>
            <person name="Dolezal P."/>
            <person name="Malik S.B."/>
            <person name="Logsdon J.M. Jr."/>
            <person name="Henze K."/>
            <person name="Gupta A."/>
            <person name="Wang C.C."/>
            <person name="Dunne R.L."/>
            <person name="Upcroft J.A."/>
            <person name="Upcroft P."/>
            <person name="White O."/>
            <person name="Salzberg S.L."/>
            <person name="Tang P."/>
            <person name="Chiu C.-H."/>
            <person name="Lee Y.-S."/>
            <person name="Embley T.M."/>
            <person name="Coombs G.H."/>
            <person name="Mottram J.C."/>
            <person name="Tachezy J."/>
            <person name="Fraser-Liggett C.M."/>
            <person name="Johnson P.J."/>
        </authorList>
    </citation>
    <scope>NUCLEOTIDE SEQUENCE [LARGE SCALE GENOMIC DNA]</scope>
    <source>
        <strain evidence="3">G3</strain>
    </source>
</reference>
<proteinExistence type="predicted"/>
<dbReference type="VEuPathDB" id="TrichDB:TVAGG3_0612940"/>
<keyword evidence="1" id="KW-0175">Coiled coil</keyword>
<feature type="coiled-coil region" evidence="1">
    <location>
        <begin position="26"/>
        <end position="71"/>
    </location>
</feature>
<evidence type="ECO:0000256" key="1">
    <source>
        <dbReference type="SAM" id="Coils"/>
    </source>
</evidence>
<organism evidence="3 4">
    <name type="scientific">Trichomonas vaginalis (strain ATCC PRA-98 / G3)</name>
    <dbReference type="NCBI Taxonomy" id="412133"/>
    <lineage>
        <taxon>Eukaryota</taxon>
        <taxon>Metamonada</taxon>
        <taxon>Parabasalia</taxon>
        <taxon>Trichomonadida</taxon>
        <taxon>Trichomonadidae</taxon>
        <taxon>Trichomonas</taxon>
    </lineage>
</organism>
<dbReference type="VEuPathDB" id="TrichDB:TVAG_024750"/>
<keyword evidence="4" id="KW-1185">Reference proteome</keyword>